<feature type="signal peptide" evidence="6">
    <location>
        <begin position="1"/>
        <end position="18"/>
    </location>
</feature>
<keyword evidence="6" id="KW-0732">Signal</keyword>
<sequence length="171" mass="18365">MIGIIACLVILSATFNLAAHHAPAISNKDTLSFDVNSACQAYTKAPNFSSWNCMQCSQVNSVFCASSENDVSSAKCPPLHASFSIAAVSSWCANLTVSESFLGMTKTLGSCGTFLLFAGLSFIGLEAIHALVPETKGLQFEKVEKLLQKGFKPFPFDCKRKDNKGKEQDLA</sequence>
<evidence type="ECO:0000256" key="4">
    <source>
        <dbReference type="ARBA" id="ARBA00022989"/>
    </source>
</evidence>
<keyword evidence="2" id="KW-0813">Transport</keyword>
<accession>A0AAN9MS47</accession>
<dbReference type="InterPro" id="IPR050814">
    <property type="entry name" value="Myo-inositol_Transporter"/>
</dbReference>
<dbReference type="GO" id="GO:0005366">
    <property type="term" value="F:myo-inositol:proton symporter activity"/>
    <property type="evidence" value="ECO:0007669"/>
    <property type="project" value="TreeGrafter"/>
</dbReference>
<comment type="caution">
    <text evidence="7">The sequence shown here is derived from an EMBL/GenBank/DDBJ whole genome shotgun (WGS) entry which is preliminary data.</text>
</comment>
<protein>
    <submittedName>
        <fullName evidence="7">Uncharacterized protein</fullName>
    </submittedName>
</protein>
<keyword evidence="3" id="KW-0812">Transmembrane</keyword>
<dbReference type="InterPro" id="IPR005828">
    <property type="entry name" value="MFS_sugar_transport-like"/>
</dbReference>
<evidence type="ECO:0000256" key="1">
    <source>
        <dbReference type="ARBA" id="ARBA00004370"/>
    </source>
</evidence>
<dbReference type="Proteomes" id="UP001367508">
    <property type="component" value="Unassembled WGS sequence"/>
</dbReference>
<keyword evidence="4" id="KW-1133">Transmembrane helix</keyword>
<dbReference type="EMBL" id="JAYMYQ010000001">
    <property type="protein sequence ID" value="KAK7359879.1"/>
    <property type="molecule type" value="Genomic_DNA"/>
</dbReference>
<evidence type="ECO:0000256" key="6">
    <source>
        <dbReference type="SAM" id="SignalP"/>
    </source>
</evidence>
<evidence type="ECO:0000313" key="8">
    <source>
        <dbReference type="Proteomes" id="UP001367508"/>
    </source>
</evidence>
<evidence type="ECO:0000256" key="3">
    <source>
        <dbReference type="ARBA" id="ARBA00022692"/>
    </source>
</evidence>
<gene>
    <name evidence="7" type="ORF">VNO77_01844</name>
</gene>
<evidence type="ECO:0000256" key="2">
    <source>
        <dbReference type="ARBA" id="ARBA00022448"/>
    </source>
</evidence>
<evidence type="ECO:0000313" key="7">
    <source>
        <dbReference type="EMBL" id="KAK7359879.1"/>
    </source>
</evidence>
<dbReference type="Gene3D" id="1.20.1250.20">
    <property type="entry name" value="MFS general substrate transporter like domains"/>
    <property type="match status" value="1"/>
</dbReference>
<feature type="chain" id="PRO_5042970467" evidence="6">
    <location>
        <begin position="19"/>
        <end position="171"/>
    </location>
</feature>
<keyword evidence="8" id="KW-1185">Reference proteome</keyword>
<keyword evidence="5" id="KW-0472">Membrane</keyword>
<reference evidence="7 8" key="1">
    <citation type="submission" date="2024-01" db="EMBL/GenBank/DDBJ databases">
        <title>The genomes of 5 underutilized Papilionoideae crops provide insights into root nodulation and disease resistanc.</title>
        <authorList>
            <person name="Jiang F."/>
        </authorList>
    </citation>
    <scope>NUCLEOTIDE SEQUENCE [LARGE SCALE GENOMIC DNA]</scope>
    <source>
        <strain evidence="7">LVBAO_FW01</strain>
        <tissue evidence="7">Leaves</tissue>
    </source>
</reference>
<evidence type="ECO:0000256" key="5">
    <source>
        <dbReference type="ARBA" id="ARBA00023136"/>
    </source>
</evidence>
<organism evidence="7 8">
    <name type="scientific">Canavalia gladiata</name>
    <name type="common">Sword bean</name>
    <name type="synonym">Dolichos gladiatus</name>
    <dbReference type="NCBI Taxonomy" id="3824"/>
    <lineage>
        <taxon>Eukaryota</taxon>
        <taxon>Viridiplantae</taxon>
        <taxon>Streptophyta</taxon>
        <taxon>Embryophyta</taxon>
        <taxon>Tracheophyta</taxon>
        <taxon>Spermatophyta</taxon>
        <taxon>Magnoliopsida</taxon>
        <taxon>eudicotyledons</taxon>
        <taxon>Gunneridae</taxon>
        <taxon>Pentapetalae</taxon>
        <taxon>rosids</taxon>
        <taxon>fabids</taxon>
        <taxon>Fabales</taxon>
        <taxon>Fabaceae</taxon>
        <taxon>Papilionoideae</taxon>
        <taxon>50 kb inversion clade</taxon>
        <taxon>NPAAA clade</taxon>
        <taxon>indigoferoid/millettioid clade</taxon>
        <taxon>Phaseoleae</taxon>
        <taxon>Canavalia</taxon>
    </lineage>
</organism>
<name>A0AAN9MS47_CANGL</name>
<comment type="subcellular location">
    <subcellularLocation>
        <location evidence="1">Membrane</location>
    </subcellularLocation>
</comment>
<dbReference type="PANTHER" id="PTHR48020:SF24">
    <property type="entry name" value="INOSITOL TRANSPORTER 4"/>
    <property type="match status" value="1"/>
</dbReference>
<dbReference type="PANTHER" id="PTHR48020">
    <property type="entry name" value="PROTON MYO-INOSITOL COTRANSPORTER"/>
    <property type="match status" value="1"/>
</dbReference>
<proteinExistence type="predicted"/>
<dbReference type="InterPro" id="IPR036259">
    <property type="entry name" value="MFS_trans_sf"/>
</dbReference>
<dbReference type="Pfam" id="PF00083">
    <property type="entry name" value="Sugar_tr"/>
    <property type="match status" value="1"/>
</dbReference>
<dbReference type="GO" id="GO:0016020">
    <property type="term" value="C:membrane"/>
    <property type="evidence" value="ECO:0007669"/>
    <property type="project" value="UniProtKB-SubCell"/>
</dbReference>
<dbReference type="AlphaFoldDB" id="A0AAN9MS47"/>